<dbReference type="PROSITE" id="PS00409">
    <property type="entry name" value="PROKAR_NTER_METHYL"/>
    <property type="match status" value="1"/>
</dbReference>
<dbReference type="GO" id="GO:0043683">
    <property type="term" value="P:type IV pilus assembly"/>
    <property type="evidence" value="ECO:0007669"/>
    <property type="project" value="InterPro"/>
</dbReference>
<dbReference type="Gene3D" id="3.30.700.10">
    <property type="entry name" value="Glycoprotein, Type 4 Pilin"/>
    <property type="match status" value="1"/>
</dbReference>
<dbReference type="OrthoDB" id="5604641at2"/>
<dbReference type="RefSeq" id="WP_117002459.1">
    <property type="nucleotide sequence ID" value="NZ_BMJS01000011.1"/>
</dbReference>
<dbReference type="InterPro" id="IPR045584">
    <property type="entry name" value="Pilin-like"/>
</dbReference>
<name>A0A8J2Z4M5_9GAMM</name>
<comment type="caution">
    <text evidence="2">The sequence shown here is derived from an EMBL/GenBank/DDBJ whole genome shotgun (WGS) entry which is preliminary data.</text>
</comment>
<accession>A0A8J2Z4M5</accession>
<gene>
    <name evidence="2" type="ORF">GCM10010995_12770</name>
</gene>
<organism evidence="2 3">
    <name type="scientific">Cysteiniphilum litorale</name>
    <dbReference type="NCBI Taxonomy" id="2056700"/>
    <lineage>
        <taxon>Bacteria</taxon>
        <taxon>Pseudomonadati</taxon>
        <taxon>Pseudomonadota</taxon>
        <taxon>Gammaproteobacteria</taxon>
        <taxon>Thiotrichales</taxon>
        <taxon>Fastidiosibacteraceae</taxon>
        <taxon>Cysteiniphilum</taxon>
    </lineage>
</organism>
<dbReference type="InterPro" id="IPR031982">
    <property type="entry name" value="PilE-like"/>
</dbReference>
<dbReference type="SUPFAM" id="SSF54523">
    <property type="entry name" value="Pili subunits"/>
    <property type="match status" value="1"/>
</dbReference>
<dbReference type="NCBIfam" id="TIGR02532">
    <property type="entry name" value="IV_pilin_GFxxxE"/>
    <property type="match status" value="1"/>
</dbReference>
<keyword evidence="1" id="KW-0472">Membrane</keyword>
<evidence type="ECO:0000256" key="1">
    <source>
        <dbReference type="SAM" id="Phobius"/>
    </source>
</evidence>
<evidence type="ECO:0000313" key="2">
    <source>
        <dbReference type="EMBL" id="GGF96954.1"/>
    </source>
</evidence>
<feature type="transmembrane region" description="Helical" evidence="1">
    <location>
        <begin position="20"/>
        <end position="38"/>
    </location>
</feature>
<keyword evidence="1" id="KW-0812">Transmembrane</keyword>
<dbReference type="InterPro" id="IPR012902">
    <property type="entry name" value="N_methyl_site"/>
</dbReference>
<dbReference type="AlphaFoldDB" id="A0A8J2Z4M5"/>
<proteinExistence type="predicted"/>
<protein>
    <submittedName>
        <fullName evidence="2">Type IV pili fiber building block protein</fullName>
    </submittedName>
</protein>
<reference evidence="2" key="2">
    <citation type="submission" date="2020-09" db="EMBL/GenBank/DDBJ databases">
        <authorList>
            <person name="Sun Q."/>
            <person name="Zhou Y."/>
        </authorList>
    </citation>
    <scope>NUCLEOTIDE SEQUENCE</scope>
    <source>
        <strain evidence="2">CGMCC 1.15758</strain>
    </source>
</reference>
<sequence length="139" mass="14609">MSLKKINRNAKTQGFSLIELLIVVAVIAVLAAIAIPMYSNYVLKAHRADAVSSINLIAMNEEAWALSSGTYTATLTNVWSGTTSTRGFYDMSLTGVTSSGYTVIATPTGSQTADSGDCPNLTLVANGGAITRTPIACWE</sequence>
<keyword evidence="3" id="KW-1185">Reference proteome</keyword>
<keyword evidence="1" id="KW-1133">Transmembrane helix</keyword>
<reference evidence="2" key="1">
    <citation type="journal article" date="2014" name="Int. J. Syst. Evol. Microbiol.">
        <title>Complete genome sequence of Corynebacterium casei LMG S-19264T (=DSM 44701T), isolated from a smear-ripened cheese.</title>
        <authorList>
            <consortium name="US DOE Joint Genome Institute (JGI-PGF)"/>
            <person name="Walter F."/>
            <person name="Albersmeier A."/>
            <person name="Kalinowski J."/>
            <person name="Ruckert C."/>
        </authorList>
    </citation>
    <scope>NUCLEOTIDE SEQUENCE</scope>
    <source>
        <strain evidence="2">CGMCC 1.15758</strain>
    </source>
</reference>
<dbReference type="Pfam" id="PF16732">
    <property type="entry name" value="ComP_DUS"/>
    <property type="match status" value="1"/>
</dbReference>
<dbReference type="EMBL" id="BMJS01000011">
    <property type="protein sequence ID" value="GGF96954.1"/>
    <property type="molecule type" value="Genomic_DNA"/>
</dbReference>
<dbReference type="Pfam" id="PF07963">
    <property type="entry name" value="N_methyl"/>
    <property type="match status" value="1"/>
</dbReference>
<dbReference type="Proteomes" id="UP000636949">
    <property type="component" value="Unassembled WGS sequence"/>
</dbReference>
<evidence type="ECO:0000313" key="3">
    <source>
        <dbReference type="Proteomes" id="UP000636949"/>
    </source>
</evidence>